<accession>A0A8J3K5L3</accession>
<name>A0A8J3K5L3_9ACTN</name>
<evidence type="ECO:0000313" key="2">
    <source>
        <dbReference type="Proteomes" id="UP000659904"/>
    </source>
</evidence>
<reference evidence="1 2" key="1">
    <citation type="submission" date="2021-01" db="EMBL/GenBank/DDBJ databases">
        <title>Whole genome shotgun sequence of Catellatospora citrea NBRC 14495.</title>
        <authorList>
            <person name="Komaki H."/>
            <person name="Tamura T."/>
        </authorList>
    </citation>
    <scope>NUCLEOTIDE SEQUENCE [LARGE SCALE GENOMIC DNA]</scope>
    <source>
        <strain evidence="1 2">NBRC 14495</strain>
    </source>
</reference>
<sequence>MHALAVAIRSATRIESLIWLLDIAGQSRREAAKTVRRTAQALLTAALSSGV</sequence>
<organism evidence="1 2">
    <name type="scientific">Catellatospora citrea</name>
    <dbReference type="NCBI Taxonomy" id="53366"/>
    <lineage>
        <taxon>Bacteria</taxon>
        <taxon>Bacillati</taxon>
        <taxon>Actinomycetota</taxon>
        <taxon>Actinomycetes</taxon>
        <taxon>Micromonosporales</taxon>
        <taxon>Micromonosporaceae</taxon>
        <taxon>Catellatospora</taxon>
    </lineage>
</organism>
<keyword evidence="2" id="KW-1185">Reference proteome</keyword>
<gene>
    <name evidence="1" type="ORF">Cci01nite_19810</name>
</gene>
<dbReference type="EMBL" id="BONH01000007">
    <property type="protein sequence ID" value="GIF96887.1"/>
    <property type="molecule type" value="Genomic_DNA"/>
</dbReference>
<dbReference type="AlphaFoldDB" id="A0A8J3K5L3"/>
<proteinExistence type="predicted"/>
<comment type="caution">
    <text evidence="1">The sequence shown here is derived from an EMBL/GenBank/DDBJ whole genome shotgun (WGS) entry which is preliminary data.</text>
</comment>
<protein>
    <submittedName>
        <fullName evidence="1">Uncharacterized protein</fullName>
    </submittedName>
</protein>
<dbReference type="Proteomes" id="UP000659904">
    <property type="component" value="Unassembled WGS sequence"/>
</dbReference>
<evidence type="ECO:0000313" key="1">
    <source>
        <dbReference type="EMBL" id="GIF96887.1"/>
    </source>
</evidence>